<dbReference type="SUPFAM" id="SSF111369">
    <property type="entry name" value="HlyD-like secretion proteins"/>
    <property type="match status" value="1"/>
</dbReference>
<gene>
    <name evidence="3" type="ORF">ACFSKL_18645</name>
</gene>
<dbReference type="PROSITE" id="PS51257">
    <property type="entry name" value="PROKAR_LIPOPROTEIN"/>
    <property type="match status" value="1"/>
</dbReference>
<dbReference type="Gene3D" id="2.40.50.100">
    <property type="match status" value="1"/>
</dbReference>
<organism evidence="3 4">
    <name type="scientific">Belliella marina</name>
    <dbReference type="NCBI Taxonomy" id="1644146"/>
    <lineage>
        <taxon>Bacteria</taxon>
        <taxon>Pseudomonadati</taxon>
        <taxon>Bacteroidota</taxon>
        <taxon>Cytophagia</taxon>
        <taxon>Cytophagales</taxon>
        <taxon>Cyclobacteriaceae</taxon>
        <taxon>Belliella</taxon>
    </lineage>
</organism>
<dbReference type="PANTHER" id="PTHR30438">
    <property type="entry name" value="36 KDA ANTIGEN-RELATED"/>
    <property type="match status" value="1"/>
</dbReference>
<proteinExistence type="predicted"/>
<dbReference type="RefSeq" id="WP_376888249.1">
    <property type="nucleotide sequence ID" value="NZ_JBHUHR010000045.1"/>
</dbReference>
<comment type="caution">
    <text evidence="3">The sequence shown here is derived from an EMBL/GenBank/DDBJ whole genome shotgun (WGS) entry which is preliminary data.</text>
</comment>
<dbReference type="EMBL" id="JBHUHR010000045">
    <property type="protein sequence ID" value="MFD2036831.1"/>
    <property type="molecule type" value="Genomic_DNA"/>
</dbReference>
<evidence type="ECO:0000256" key="1">
    <source>
        <dbReference type="SAM" id="Coils"/>
    </source>
</evidence>
<dbReference type="Gene3D" id="1.10.287.470">
    <property type="entry name" value="Helix hairpin bin"/>
    <property type="match status" value="2"/>
</dbReference>
<feature type="coiled-coil region" evidence="1">
    <location>
        <begin position="102"/>
        <end position="174"/>
    </location>
</feature>
<evidence type="ECO:0000259" key="2">
    <source>
        <dbReference type="Pfam" id="PF25881"/>
    </source>
</evidence>
<sequence>MQSIYQKSGIYLLLLGFVACTSPQEEILEGRVKRETVTVVTKYPGRVERMYVQEGQEVGVGDTLAVLDFPEVKAKLSQAEGALVSAEAQYRMALNGATHEQLRQAVANLEGYEEQYLFAEKSHRRMQSMYSDSLISSQQFEEVTAKYKGAKAQYDAAQAKLEEVKKGVRNEQVQMALGQYERAKGARDEANVAWAERYVTAPKAFRVETIAVNEGELAMAGYPMFTGFDNEKVYLRLTIPETMVGDFRIGRELQAMGVLAGQEVSVRVASIKQLTRYADKTTNYPGWDHDQSQYELKLEPQGKLDSKKWLSGSRVLIKEIENAK</sequence>
<keyword evidence="4" id="KW-1185">Reference proteome</keyword>
<name>A0ABW4VRP3_9BACT</name>
<reference evidence="4" key="1">
    <citation type="journal article" date="2019" name="Int. J. Syst. Evol. Microbiol.">
        <title>The Global Catalogue of Microorganisms (GCM) 10K type strain sequencing project: providing services to taxonomists for standard genome sequencing and annotation.</title>
        <authorList>
            <consortium name="The Broad Institute Genomics Platform"/>
            <consortium name="The Broad Institute Genome Sequencing Center for Infectious Disease"/>
            <person name="Wu L."/>
            <person name="Ma J."/>
        </authorList>
    </citation>
    <scope>NUCLEOTIDE SEQUENCE [LARGE SCALE GENOMIC DNA]</scope>
    <source>
        <strain evidence="4">CGMCC 1.15180</strain>
    </source>
</reference>
<dbReference type="Pfam" id="PF25881">
    <property type="entry name" value="HH_YBHG"/>
    <property type="match status" value="1"/>
</dbReference>
<protein>
    <submittedName>
        <fullName evidence="3">HlyD family secretion protein</fullName>
    </submittedName>
</protein>
<dbReference type="InterPro" id="IPR059052">
    <property type="entry name" value="HH_YbhG-like"/>
</dbReference>
<feature type="domain" description="YbhG-like alpha-helical hairpin" evidence="2">
    <location>
        <begin position="70"/>
        <end position="187"/>
    </location>
</feature>
<evidence type="ECO:0000313" key="4">
    <source>
        <dbReference type="Proteomes" id="UP001597361"/>
    </source>
</evidence>
<dbReference type="Proteomes" id="UP001597361">
    <property type="component" value="Unassembled WGS sequence"/>
</dbReference>
<dbReference type="PANTHER" id="PTHR30438:SF2">
    <property type="entry name" value="MEMBRANE PROTEIN"/>
    <property type="match status" value="1"/>
</dbReference>
<accession>A0ABW4VRP3</accession>
<evidence type="ECO:0000313" key="3">
    <source>
        <dbReference type="EMBL" id="MFD2036831.1"/>
    </source>
</evidence>
<keyword evidence="1" id="KW-0175">Coiled coil</keyword>